<reference evidence="2" key="1">
    <citation type="journal article" date="2016" name="Nat. Biotechnol.">
        <title>Sequencing wild and cultivated cassava and related species reveals extensive interspecific hybridization and genetic diversity.</title>
        <authorList>
            <person name="Bredeson J.V."/>
            <person name="Lyons J.B."/>
            <person name="Prochnik S.E."/>
            <person name="Wu G.A."/>
            <person name="Ha C.M."/>
            <person name="Edsinger-Gonzales E."/>
            <person name="Grimwood J."/>
            <person name="Schmutz J."/>
            <person name="Rabbi I.Y."/>
            <person name="Egesi C."/>
            <person name="Nauluvula P."/>
            <person name="Lebot V."/>
            <person name="Ndunguru J."/>
            <person name="Mkamilo G."/>
            <person name="Bart R.S."/>
            <person name="Setter T.L."/>
            <person name="Gleadow R.M."/>
            <person name="Kulakow P."/>
            <person name="Ferguson M.E."/>
            <person name="Rounsley S."/>
            <person name="Rokhsar D.S."/>
        </authorList>
    </citation>
    <scope>NUCLEOTIDE SEQUENCE [LARGE SCALE GENOMIC DNA]</scope>
    <source>
        <strain evidence="2">cv. AM560-2</strain>
    </source>
</reference>
<proteinExistence type="predicted"/>
<dbReference type="EMBL" id="CM004396">
    <property type="protein sequence ID" value="KAG8645035.1"/>
    <property type="molecule type" value="Genomic_DNA"/>
</dbReference>
<evidence type="ECO:0000313" key="2">
    <source>
        <dbReference type="Proteomes" id="UP000091857"/>
    </source>
</evidence>
<sequence length="882" mass="98974">MLIFIFYVSFRISHFRFRKSNNMGCSLWLSQLLCLLFFLLHFQAASSPFSSSNLSSSHVLCHLHQSHALLHFKNSFSITSSASMDSRLHDVPYPKTETWEEGSDCCLWDGVTCDLQTGYVIGLRLSRSMLFGSFHPNNSLFLLSHLQFLDLSNNDFNSSSISPQFGGFFNLRHLNLNNSGFAGQVPSKITYLSNLVSLDISFNDLTLEATTFNRLAKNLTKLRELILDEVNMSMVEPIWLMNLSSSFSSLYLNDCGLQGEFPRNLLQRQKLRVLDLWGNHDLIVCLPRSNWSSSLDVLFVSYTKITIHLDGDLINNLRSVKMLGLSGCSFVGSNVSWFGNLRQLSRLYLSSNNFSGHIPSAFGNLEHLTHLALSSNNFDGQIPPWLLNHNQLIGLFLSNNKLIGTIPNSFANLATLQHLDLSSNRLVGPIPSQVRRLSSLIVLDLSNNLLNATIPSSLLNLPHLQFLFLNSNLFMGRIRRFQHNSLIHIDLSNNKLEGAIPISICKLKQLQVLHFSNNSFSGSIPHCLGNFSNNLLALHLGMNSFQGSIPTFSKDNSLRYLNLHGNQLGGRIPRSILNCKSLEVLDIGNNEIDDTFPVFLETLPQLQVLVLRSNKLHGFLKAASANYSFSKLRIFDMSNNNLSGPLPLEYFYSFEAMIVSDESFRYMGITGFYRYTYSVDVTWKGSGIELRIQTMFTTIDLSANKFTGNIPWSIGKLVSLKQLNLSHNYLTGNIPPDLGKLINLESLDLSSNTLTGKIPTDLVDLIFLSVFRVSHNQLAGRIPLGKQLDTFDSSSYEGNSGLCGFPLKKACEDGERQPTTLSEEGDSESENGFGWKAVLIGYVCGFIFSVTMAHLMFRTRKPIWVVKMVEAKTKTYRCRGKN</sequence>
<dbReference type="Proteomes" id="UP000091857">
    <property type="component" value="Chromosome 10"/>
</dbReference>
<evidence type="ECO:0000313" key="1">
    <source>
        <dbReference type="EMBL" id="KAG8645035.1"/>
    </source>
</evidence>
<protein>
    <submittedName>
        <fullName evidence="1">Uncharacterized protein</fullName>
    </submittedName>
</protein>
<gene>
    <name evidence="1" type="ORF">MANES_10G026700v8</name>
</gene>
<name>A0ACB7GZ34_MANES</name>
<accession>A0ACB7GZ34</accession>
<comment type="caution">
    <text evidence="1">The sequence shown here is derived from an EMBL/GenBank/DDBJ whole genome shotgun (WGS) entry which is preliminary data.</text>
</comment>
<organism evidence="1 2">
    <name type="scientific">Manihot esculenta</name>
    <name type="common">Cassava</name>
    <name type="synonym">Jatropha manihot</name>
    <dbReference type="NCBI Taxonomy" id="3983"/>
    <lineage>
        <taxon>Eukaryota</taxon>
        <taxon>Viridiplantae</taxon>
        <taxon>Streptophyta</taxon>
        <taxon>Embryophyta</taxon>
        <taxon>Tracheophyta</taxon>
        <taxon>Spermatophyta</taxon>
        <taxon>Magnoliopsida</taxon>
        <taxon>eudicotyledons</taxon>
        <taxon>Gunneridae</taxon>
        <taxon>Pentapetalae</taxon>
        <taxon>rosids</taxon>
        <taxon>fabids</taxon>
        <taxon>Malpighiales</taxon>
        <taxon>Euphorbiaceae</taxon>
        <taxon>Crotonoideae</taxon>
        <taxon>Manihoteae</taxon>
        <taxon>Manihot</taxon>
    </lineage>
</organism>
<keyword evidence="2" id="KW-1185">Reference proteome</keyword>